<dbReference type="AlphaFoldDB" id="A0A061C611"/>
<feature type="transmembrane region" description="Helical" evidence="6">
    <location>
        <begin position="55"/>
        <end position="75"/>
    </location>
</feature>
<evidence type="ECO:0000256" key="2">
    <source>
        <dbReference type="ARBA" id="ARBA00022475"/>
    </source>
</evidence>
<accession>A0A061C611</accession>
<dbReference type="InterPro" id="IPR019264">
    <property type="entry name" value="DUF2179"/>
</dbReference>
<dbReference type="CDD" id="cd16380">
    <property type="entry name" value="YitT_C"/>
    <property type="match status" value="1"/>
</dbReference>
<dbReference type="Gene3D" id="3.30.70.120">
    <property type="match status" value="1"/>
</dbReference>
<dbReference type="Pfam" id="PF02588">
    <property type="entry name" value="YitT_membrane"/>
    <property type="match status" value="1"/>
</dbReference>
<evidence type="ECO:0000256" key="4">
    <source>
        <dbReference type="ARBA" id="ARBA00022989"/>
    </source>
</evidence>
<reference evidence="9 10" key="2">
    <citation type="submission" date="2021-12" db="EMBL/GenBank/DDBJ databases">
        <title>Antimicrobial susceptibility of Lactobacillus delbrueckii subsp. lactis obtained from milk products and other habitats.</title>
        <authorList>
            <person name="Shani N."/>
        </authorList>
    </citation>
    <scope>NUCLEOTIDE SEQUENCE [LARGE SCALE GENOMIC DNA]</scope>
    <source>
        <strain evidence="9 10">FAM 21755</strain>
    </source>
</reference>
<dbReference type="Pfam" id="PF10035">
    <property type="entry name" value="DUF2179"/>
    <property type="match status" value="1"/>
</dbReference>
<feature type="transmembrane region" description="Helical" evidence="6">
    <location>
        <begin position="115"/>
        <end position="136"/>
    </location>
</feature>
<reference evidence="8" key="1">
    <citation type="submission" date="2018-07" db="EMBL/GenBank/DDBJ databases">
        <authorList>
            <person name="Somerville V."/>
        </authorList>
    </citation>
    <scope>NUCLEOTIDE SEQUENCE</scope>
    <source>
        <strain evidence="8">NWC_2_2</strain>
    </source>
</reference>
<proteinExistence type="predicted"/>
<organism evidence="8">
    <name type="scientific">Lactobacillus delbrueckii subsp. lactis</name>
    <dbReference type="NCBI Taxonomy" id="29397"/>
    <lineage>
        <taxon>Bacteria</taxon>
        <taxon>Bacillati</taxon>
        <taxon>Bacillota</taxon>
        <taxon>Bacilli</taxon>
        <taxon>Lactobacillales</taxon>
        <taxon>Lactobacillaceae</taxon>
        <taxon>Lactobacillus</taxon>
    </lineage>
</organism>
<dbReference type="PIRSF" id="PIRSF006483">
    <property type="entry name" value="Membrane_protein_YitT"/>
    <property type="match status" value="1"/>
</dbReference>
<evidence type="ECO:0000256" key="1">
    <source>
        <dbReference type="ARBA" id="ARBA00004651"/>
    </source>
</evidence>
<dbReference type="EMBL" id="JAJNUY010000005">
    <property type="protein sequence ID" value="MCD5562968.1"/>
    <property type="molecule type" value="Genomic_DNA"/>
</dbReference>
<evidence type="ECO:0000313" key="8">
    <source>
        <dbReference type="EMBL" id="AZA16003.1"/>
    </source>
</evidence>
<comment type="subcellular location">
    <subcellularLocation>
        <location evidence="1">Cell membrane</location>
        <topology evidence="1">Multi-pass membrane protein</topology>
    </subcellularLocation>
</comment>
<keyword evidence="5 6" id="KW-0472">Membrane</keyword>
<sequence length="299" mass="33239">MNKPKFKWTTSDTINILMIALGSAIYAFSVDMVSIPNKLADGGLSGFTLIIRHFWGVNPGLSTFIINIPLIFLGFKYMGKRAMIYTVWGTLCLSFFLSMWTLQSIIDQVPLHHDPFLATVTAGCLSGLGLGLVFHFNGTTGGSDIAARVLQEKYGITPSKGLLALDFLALACSLSYLDFFHVGYTMVSCFILSKVMALVTEGGTRAKGVFIISQNYRNIAKLIDLRLERGFTYINAEGGYSNEPRHMIYLVLSPREIPELKKIVKQEDPHAFIIFFDVNEALGEGFSYKTKSPSLFIRK</sequence>
<dbReference type="GO" id="GO:0005886">
    <property type="term" value="C:plasma membrane"/>
    <property type="evidence" value="ECO:0007669"/>
    <property type="project" value="UniProtKB-SubCell"/>
</dbReference>
<gene>
    <name evidence="8" type="ORF">DQL93_05175</name>
    <name evidence="9" type="ORF">LOB85_02140</name>
</gene>
<name>A0A061C611_LACDL</name>
<dbReference type="InterPro" id="IPR051461">
    <property type="entry name" value="UPF0750_membrane"/>
</dbReference>
<evidence type="ECO:0000256" key="3">
    <source>
        <dbReference type="ARBA" id="ARBA00022692"/>
    </source>
</evidence>
<dbReference type="PANTHER" id="PTHR33545">
    <property type="entry name" value="UPF0750 MEMBRANE PROTEIN YITT-RELATED"/>
    <property type="match status" value="1"/>
</dbReference>
<keyword evidence="4 6" id="KW-1133">Transmembrane helix</keyword>
<dbReference type="InterPro" id="IPR003740">
    <property type="entry name" value="YitT"/>
</dbReference>
<dbReference type="InterPro" id="IPR015867">
    <property type="entry name" value="N-reg_PII/ATP_PRibTrfase_C"/>
</dbReference>
<dbReference type="Proteomes" id="UP001200334">
    <property type="component" value="Unassembled WGS sequence"/>
</dbReference>
<feature type="domain" description="DUF2179" evidence="7">
    <location>
        <begin position="229"/>
        <end position="283"/>
    </location>
</feature>
<evidence type="ECO:0000256" key="6">
    <source>
        <dbReference type="SAM" id="Phobius"/>
    </source>
</evidence>
<keyword evidence="3 6" id="KW-0812">Transmembrane</keyword>
<dbReference type="RefSeq" id="WP_003615364.1">
    <property type="nucleotide sequence ID" value="NZ_BJLK01000010.1"/>
</dbReference>
<keyword evidence="2" id="KW-1003">Cell membrane</keyword>
<evidence type="ECO:0000256" key="5">
    <source>
        <dbReference type="ARBA" id="ARBA00023136"/>
    </source>
</evidence>
<dbReference type="EMBL" id="CP031023">
    <property type="protein sequence ID" value="AZA16003.1"/>
    <property type="molecule type" value="Genomic_DNA"/>
</dbReference>
<evidence type="ECO:0000313" key="10">
    <source>
        <dbReference type="Proteomes" id="UP001200334"/>
    </source>
</evidence>
<feature type="transmembrane region" description="Helical" evidence="6">
    <location>
        <begin position="12"/>
        <end position="35"/>
    </location>
</feature>
<dbReference type="PANTHER" id="PTHR33545:SF10">
    <property type="entry name" value="UPF0750 MEMBRANE PROTEIN YPJC"/>
    <property type="match status" value="1"/>
</dbReference>
<evidence type="ECO:0000259" key="7">
    <source>
        <dbReference type="Pfam" id="PF10035"/>
    </source>
</evidence>
<evidence type="ECO:0000313" key="9">
    <source>
        <dbReference type="EMBL" id="MCD5562968.1"/>
    </source>
</evidence>
<protein>
    <submittedName>
        <fullName evidence="8">YitT family protein</fullName>
    </submittedName>
</protein>
<feature type="transmembrane region" description="Helical" evidence="6">
    <location>
        <begin position="82"/>
        <end position="103"/>
    </location>
</feature>